<accession>A0A371EUN9</accession>
<name>A0A371EUN9_MUCPR</name>
<feature type="non-terminal residue" evidence="2">
    <location>
        <position position="1"/>
    </location>
</feature>
<dbReference type="AlphaFoldDB" id="A0A371EUN9"/>
<evidence type="ECO:0000256" key="1">
    <source>
        <dbReference type="SAM" id="Phobius"/>
    </source>
</evidence>
<dbReference type="Proteomes" id="UP000257109">
    <property type="component" value="Unassembled WGS sequence"/>
</dbReference>
<gene>
    <name evidence="2" type="ORF">CR513_51124</name>
</gene>
<sequence>EIKQDTNFKCDKNHKTKCKNFNQCQEDDSTKCYKALMIMLGLSLLSSITILTLKVVTSSLIAKSLFLTLTTIKLEISYPPTSPPIASFGTNFFIDSNINMKMVDTNNIYKIFLDGFGVVAHMMFLPTLIITLPSNMIKCEIIMEETKVQLIIMTMKNYDINN</sequence>
<keyword evidence="1" id="KW-1133">Transmembrane helix</keyword>
<feature type="transmembrane region" description="Helical" evidence="1">
    <location>
        <begin position="35"/>
        <end position="56"/>
    </location>
</feature>
<keyword evidence="1" id="KW-0812">Transmembrane</keyword>
<protein>
    <submittedName>
        <fullName evidence="2">Uncharacterized protein</fullName>
    </submittedName>
</protein>
<comment type="caution">
    <text evidence="2">The sequence shown here is derived from an EMBL/GenBank/DDBJ whole genome shotgun (WGS) entry which is preliminary data.</text>
</comment>
<proteinExistence type="predicted"/>
<keyword evidence="1" id="KW-0472">Membrane</keyword>
<reference evidence="2" key="1">
    <citation type="submission" date="2018-05" db="EMBL/GenBank/DDBJ databases">
        <title>Draft genome of Mucuna pruriens seed.</title>
        <authorList>
            <person name="Nnadi N.E."/>
            <person name="Vos R."/>
            <person name="Hasami M.H."/>
            <person name="Devisetty U.K."/>
            <person name="Aguiy J.C."/>
        </authorList>
    </citation>
    <scope>NUCLEOTIDE SEQUENCE [LARGE SCALE GENOMIC DNA]</scope>
    <source>
        <strain evidence="2">JCA_2017</strain>
    </source>
</reference>
<organism evidence="2 3">
    <name type="scientific">Mucuna pruriens</name>
    <name type="common">Velvet bean</name>
    <name type="synonym">Dolichos pruriens</name>
    <dbReference type="NCBI Taxonomy" id="157652"/>
    <lineage>
        <taxon>Eukaryota</taxon>
        <taxon>Viridiplantae</taxon>
        <taxon>Streptophyta</taxon>
        <taxon>Embryophyta</taxon>
        <taxon>Tracheophyta</taxon>
        <taxon>Spermatophyta</taxon>
        <taxon>Magnoliopsida</taxon>
        <taxon>eudicotyledons</taxon>
        <taxon>Gunneridae</taxon>
        <taxon>Pentapetalae</taxon>
        <taxon>rosids</taxon>
        <taxon>fabids</taxon>
        <taxon>Fabales</taxon>
        <taxon>Fabaceae</taxon>
        <taxon>Papilionoideae</taxon>
        <taxon>50 kb inversion clade</taxon>
        <taxon>NPAAA clade</taxon>
        <taxon>indigoferoid/millettioid clade</taxon>
        <taxon>Phaseoleae</taxon>
        <taxon>Mucuna</taxon>
    </lineage>
</organism>
<keyword evidence="3" id="KW-1185">Reference proteome</keyword>
<dbReference type="EMBL" id="QJKJ01011989">
    <property type="protein sequence ID" value="RDX69724.1"/>
    <property type="molecule type" value="Genomic_DNA"/>
</dbReference>
<evidence type="ECO:0000313" key="2">
    <source>
        <dbReference type="EMBL" id="RDX69724.1"/>
    </source>
</evidence>
<feature type="transmembrane region" description="Helical" evidence="1">
    <location>
        <begin position="111"/>
        <end position="132"/>
    </location>
</feature>
<evidence type="ECO:0000313" key="3">
    <source>
        <dbReference type="Proteomes" id="UP000257109"/>
    </source>
</evidence>